<evidence type="ECO:0000256" key="8">
    <source>
        <dbReference type="ARBA" id="ARBA00022840"/>
    </source>
</evidence>
<evidence type="ECO:0000313" key="18">
    <source>
        <dbReference type="Proteomes" id="UP000583929"/>
    </source>
</evidence>
<organism evidence="17 18">
    <name type="scientific">Cannabis sativa</name>
    <name type="common">Hemp</name>
    <name type="synonym">Marijuana</name>
    <dbReference type="NCBI Taxonomy" id="3483"/>
    <lineage>
        <taxon>Eukaryota</taxon>
        <taxon>Viridiplantae</taxon>
        <taxon>Streptophyta</taxon>
        <taxon>Embryophyta</taxon>
        <taxon>Tracheophyta</taxon>
        <taxon>Spermatophyta</taxon>
        <taxon>Magnoliopsida</taxon>
        <taxon>eudicotyledons</taxon>
        <taxon>Gunneridae</taxon>
        <taxon>Pentapetalae</taxon>
        <taxon>rosids</taxon>
        <taxon>fabids</taxon>
        <taxon>Rosales</taxon>
        <taxon>Cannabaceae</taxon>
        <taxon>Cannabis</taxon>
    </lineage>
</organism>
<dbReference type="InterPro" id="IPR024788">
    <property type="entry name" value="Malectin-like_Carb-bd_dom"/>
</dbReference>
<protein>
    <recommendedName>
        <fullName evidence="16">Protein kinase domain-containing protein</fullName>
    </recommendedName>
</protein>
<dbReference type="FunFam" id="2.60.120.430:FF:000007">
    <property type="entry name" value="FERONIA receptor-like kinase"/>
    <property type="match status" value="1"/>
</dbReference>
<dbReference type="GO" id="GO:0010038">
    <property type="term" value="P:response to metal ion"/>
    <property type="evidence" value="ECO:0007669"/>
    <property type="project" value="UniProtKB-ARBA"/>
</dbReference>
<keyword evidence="3" id="KW-0808">Transferase</keyword>
<evidence type="ECO:0000256" key="9">
    <source>
        <dbReference type="ARBA" id="ARBA00022989"/>
    </source>
</evidence>
<evidence type="ECO:0000256" key="4">
    <source>
        <dbReference type="ARBA" id="ARBA00022692"/>
    </source>
</evidence>
<keyword evidence="8 12" id="KW-0067">ATP-binding</keyword>
<keyword evidence="9 14" id="KW-1133">Transmembrane helix</keyword>
<feature type="region of interest" description="Disordered" evidence="13">
    <location>
        <begin position="846"/>
        <end position="866"/>
    </location>
</feature>
<keyword evidence="18" id="KW-1185">Reference proteome</keyword>
<dbReference type="Gene3D" id="2.60.120.430">
    <property type="entry name" value="Galactose-binding lectin"/>
    <property type="match status" value="2"/>
</dbReference>
<evidence type="ECO:0000256" key="15">
    <source>
        <dbReference type="SAM" id="SignalP"/>
    </source>
</evidence>
<feature type="signal peptide" evidence="15">
    <location>
        <begin position="1"/>
        <end position="20"/>
    </location>
</feature>
<dbReference type="GO" id="GO:0004674">
    <property type="term" value="F:protein serine/threonine kinase activity"/>
    <property type="evidence" value="ECO:0007669"/>
    <property type="project" value="UniProtKB-KW"/>
</dbReference>
<evidence type="ECO:0000256" key="3">
    <source>
        <dbReference type="ARBA" id="ARBA00022679"/>
    </source>
</evidence>
<keyword evidence="4 14" id="KW-0812">Transmembrane</keyword>
<dbReference type="Pfam" id="PF12819">
    <property type="entry name" value="Malectin_like"/>
    <property type="match status" value="1"/>
</dbReference>
<feature type="binding site" evidence="12">
    <location>
        <position position="554"/>
    </location>
    <ligand>
        <name>ATP</name>
        <dbReference type="ChEBI" id="CHEBI:30616"/>
    </ligand>
</feature>
<dbReference type="Gene3D" id="1.10.510.10">
    <property type="entry name" value="Transferase(Phosphotransferase) domain 1"/>
    <property type="match status" value="1"/>
</dbReference>
<feature type="domain" description="Protein kinase" evidence="16">
    <location>
        <begin position="527"/>
        <end position="801"/>
    </location>
</feature>
<reference evidence="17 18" key="1">
    <citation type="journal article" date="2020" name="bioRxiv">
        <title>Sequence and annotation of 42 cannabis genomes reveals extensive copy number variation in cannabinoid synthesis and pathogen resistance genes.</title>
        <authorList>
            <person name="Mckernan K.J."/>
            <person name="Helbert Y."/>
            <person name="Kane L.T."/>
            <person name="Ebling H."/>
            <person name="Zhang L."/>
            <person name="Liu B."/>
            <person name="Eaton Z."/>
            <person name="Mclaughlin S."/>
            <person name="Kingan S."/>
            <person name="Baybayan P."/>
            <person name="Concepcion G."/>
            <person name="Jordan M."/>
            <person name="Riva A."/>
            <person name="Barbazuk W."/>
            <person name="Harkins T."/>
        </authorList>
    </citation>
    <scope>NUCLEOTIDE SEQUENCE [LARGE SCALE GENOMIC DNA]</scope>
    <source>
        <strain evidence="18">cv. Jamaican Lion 4</strain>
        <tissue evidence="17">Leaf</tissue>
    </source>
</reference>
<evidence type="ECO:0000256" key="2">
    <source>
        <dbReference type="ARBA" id="ARBA00022527"/>
    </source>
</evidence>
<evidence type="ECO:0000259" key="16">
    <source>
        <dbReference type="PROSITE" id="PS50011"/>
    </source>
</evidence>
<evidence type="ECO:0000256" key="11">
    <source>
        <dbReference type="ARBA" id="ARBA00023180"/>
    </source>
</evidence>
<dbReference type="PROSITE" id="PS00108">
    <property type="entry name" value="PROTEIN_KINASE_ST"/>
    <property type="match status" value="1"/>
</dbReference>
<evidence type="ECO:0000256" key="1">
    <source>
        <dbReference type="ARBA" id="ARBA00004479"/>
    </source>
</evidence>
<dbReference type="CDD" id="cd14066">
    <property type="entry name" value="STKc_IRAK"/>
    <property type="match status" value="1"/>
</dbReference>
<dbReference type="InterPro" id="IPR008271">
    <property type="entry name" value="Ser/Thr_kinase_AS"/>
</dbReference>
<gene>
    <name evidence="17" type="ORF">G4B88_027402</name>
</gene>
<comment type="caution">
    <text evidence="17">The sequence shown here is derived from an EMBL/GenBank/DDBJ whole genome shotgun (WGS) entry which is preliminary data.</text>
</comment>
<dbReference type="Gene3D" id="3.30.200.20">
    <property type="entry name" value="Phosphorylase Kinase, domain 1"/>
    <property type="match status" value="1"/>
</dbReference>
<dbReference type="FunFam" id="3.30.200.20:FF:000645">
    <property type="entry name" value="Receptor-like protein kinase FERONIA"/>
    <property type="match status" value="1"/>
</dbReference>
<feature type="transmembrane region" description="Helical" evidence="14">
    <location>
        <begin position="465"/>
        <end position="486"/>
    </location>
</feature>
<dbReference type="InterPro" id="IPR017441">
    <property type="entry name" value="Protein_kinase_ATP_BS"/>
</dbReference>
<name>A0A7J6HQV1_CANSA</name>
<keyword evidence="2" id="KW-0723">Serine/threonine-protein kinase</keyword>
<evidence type="ECO:0000256" key="10">
    <source>
        <dbReference type="ARBA" id="ARBA00023136"/>
    </source>
</evidence>
<evidence type="ECO:0000313" key="17">
    <source>
        <dbReference type="EMBL" id="KAF4397662.1"/>
    </source>
</evidence>
<dbReference type="Proteomes" id="UP000583929">
    <property type="component" value="Unassembled WGS sequence"/>
</dbReference>
<dbReference type="InterPro" id="IPR001245">
    <property type="entry name" value="Ser-Thr/Tyr_kinase_cat_dom"/>
</dbReference>
<evidence type="ECO:0000256" key="12">
    <source>
        <dbReference type="PROSITE-ProRule" id="PRU10141"/>
    </source>
</evidence>
<dbReference type="AlphaFoldDB" id="A0A7J6HQV1"/>
<keyword evidence="10 14" id="KW-0472">Membrane</keyword>
<dbReference type="FunFam" id="1.10.510.10:FF:000252">
    <property type="entry name" value="Receptor-like protein kinase FERONIA"/>
    <property type="match status" value="1"/>
</dbReference>
<keyword evidence="5 15" id="KW-0732">Signal</keyword>
<dbReference type="SUPFAM" id="SSF56112">
    <property type="entry name" value="Protein kinase-like (PK-like)"/>
    <property type="match status" value="1"/>
</dbReference>
<comment type="subcellular location">
    <subcellularLocation>
        <location evidence="1">Membrane</location>
        <topology evidence="1">Single-pass type I membrane protein</topology>
    </subcellularLocation>
</comment>
<accession>A0A7J6HQV1</accession>
<dbReference type="PANTHER" id="PTHR34590">
    <property type="entry name" value="OS03G0124300 PROTEIN-RELATED"/>
    <property type="match status" value="1"/>
</dbReference>
<evidence type="ECO:0000256" key="7">
    <source>
        <dbReference type="ARBA" id="ARBA00022777"/>
    </source>
</evidence>
<evidence type="ECO:0000256" key="14">
    <source>
        <dbReference type="SAM" id="Phobius"/>
    </source>
</evidence>
<dbReference type="PROSITE" id="PS00107">
    <property type="entry name" value="PROTEIN_KINASE_ATP"/>
    <property type="match status" value="1"/>
</dbReference>
<dbReference type="GO" id="GO:0004714">
    <property type="term" value="F:transmembrane receptor protein tyrosine kinase activity"/>
    <property type="evidence" value="ECO:0007669"/>
    <property type="project" value="InterPro"/>
</dbReference>
<dbReference type="EMBL" id="JAATIQ010000033">
    <property type="protein sequence ID" value="KAF4397662.1"/>
    <property type="molecule type" value="Genomic_DNA"/>
</dbReference>
<dbReference type="PANTHER" id="PTHR34590:SF5">
    <property type="entry name" value="OS04G0586500 PROTEIN"/>
    <property type="match status" value="1"/>
</dbReference>
<sequence>MQDAIANYISVFLLFTLSTAINQTPNTPTDYLFLDCGSSSSSSSSSSNNHQTDTQGRLWASDSDSKHYYYSSSPPNIEDVSSKSIAKEQDSSVPQVPYKTARIFLSKFTYSFLLTPGPKFLRLYFYSATYSNNLNKSDSFFSVTANNFILLNNFSVYLTAYSAIKNPQAQPYFSKEFIINNNQNLINITFNPSPNSYAFINGIEIVSIPENLYISNDDDKPKIFVNNPSNPFFSVTNNTVLENVYRLNVGGPDVLSINDTVSMFRNWKQDLSYIHSYNVGTVPYLPNVKIHYSEDTPAYTAPEIVYTTFRQMDPISYNNTKYNLTWYFPLDSAFYYLVRLHFCSILNEITRENQIVFNIYMNRMIAHTQMDVIHFTGGSKIPKYIDYIIYIEKDSDSLLLELQPSFEINPENYNAMLNGAEIFKLNRSDGSLAGPNPAGPAQNHKPMLSPILRNSEKKVLLDFKAITVSGIVLGLLFCLLSVKFFFIIRRRRTSLKASSGITKASSLPSDLCRHFTIKEIREATGNFDERRVIGFGGFGNVYKGDIDGVIVAVKRLNPSSKQGAKEFFTEIDMLSKLRHVHLVSLIGYCDDNGEMVLVYEYMSRGTLRDHLYKTDNPSLTWKRRLEICIGAAKGLHYLHTGAKHMIIHRDVKSTNILLDEKWVAKVSDFGLSRTGPISASVTHVSTAVKGSFGYMDPEYYRRQQLTEKSDVYSFGVVLFEILCARPALGRNLPKEEVGLANWAQKCCRNGRVEEIIDPNLIGEMVSAVCLKKFVEIGLSCLEDDGGERPSMHDVVGGLEFALELQVNAEETINVCGLETAAISTAFGEGSDDSFSLNFSHTTVLFSSSNGRSSGRERSDDSDQYYT</sequence>
<dbReference type="PROSITE" id="PS50011">
    <property type="entry name" value="PROTEIN_KINASE_DOM"/>
    <property type="match status" value="1"/>
</dbReference>
<dbReference type="InterPro" id="IPR011009">
    <property type="entry name" value="Kinase-like_dom_sf"/>
</dbReference>
<keyword evidence="7" id="KW-0418">Kinase</keyword>
<dbReference type="FunFam" id="2.60.120.430:FF:000003">
    <property type="entry name" value="FERONIA receptor-like kinase"/>
    <property type="match status" value="1"/>
</dbReference>
<evidence type="ECO:0000256" key="6">
    <source>
        <dbReference type="ARBA" id="ARBA00022741"/>
    </source>
</evidence>
<dbReference type="Pfam" id="PF07714">
    <property type="entry name" value="PK_Tyr_Ser-Thr"/>
    <property type="match status" value="1"/>
</dbReference>
<dbReference type="GO" id="GO:0016020">
    <property type="term" value="C:membrane"/>
    <property type="evidence" value="ECO:0007669"/>
    <property type="project" value="UniProtKB-SubCell"/>
</dbReference>
<dbReference type="GO" id="GO:0005524">
    <property type="term" value="F:ATP binding"/>
    <property type="evidence" value="ECO:0007669"/>
    <property type="project" value="UniProtKB-UniRule"/>
</dbReference>
<feature type="chain" id="PRO_5029748605" description="Protein kinase domain-containing protein" evidence="15">
    <location>
        <begin position="21"/>
        <end position="866"/>
    </location>
</feature>
<keyword evidence="11" id="KW-0325">Glycoprotein</keyword>
<dbReference type="InterPro" id="IPR045272">
    <property type="entry name" value="ANXUR1/2-like"/>
</dbReference>
<evidence type="ECO:0000256" key="13">
    <source>
        <dbReference type="SAM" id="MobiDB-lite"/>
    </source>
</evidence>
<dbReference type="InterPro" id="IPR000719">
    <property type="entry name" value="Prot_kinase_dom"/>
</dbReference>
<evidence type="ECO:0000256" key="5">
    <source>
        <dbReference type="ARBA" id="ARBA00022729"/>
    </source>
</evidence>
<dbReference type="SMART" id="SM00220">
    <property type="entry name" value="S_TKc"/>
    <property type="match status" value="1"/>
</dbReference>
<proteinExistence type="predicted"/>
<keyword evidence="6 12" id="KW-0547">Nucleotide-binding</keyword>